<sequence length="78" mass="8258">MVGELAVRVDGRISKLGPRTENMVRDGGPGGIGSPPGASGTDEIIASFVLENARGFHPAFDEHPFPYSGESGEVFREE</sequence>
<dbReference type="AlphaFoldDB" id="A0A645JLA1"/>
<dbReference type="EMBL" id="VSSQ01145330">
    <property type="protein sequence ID" value="MPN64445.1"/>
    <property type="molecule type" value="Genomic_DNA"/>
</dbReference>
<proteinExistence type="predicted"/>
<feature type="region of interest" description="Disordered" evidence="1">
    <location>
        <begin position="17"/>
        <end position="40"/>
    </location>
</feature>
<protein>
    <submittedName>
        <fullName evidence="2">Uncharacterized protein</fullName>
    </submittedName>
</protein>
<gene>
    <name evidence="2" type="ORF">SDC9_212217</name>
</gene>
<reference evidence="2" key="1">
    <citation type="submission" date="2019-08" db="EMBL/GenBank/DDBJ databases">
        <authorList>
            <person name="Kucharzyk K."/>
            <person name="Murdoch R.W."/>
            <person name="Higgins S."/>
            <person name="Loffler F."/>
        </authorList>
    </citation>
    <scope>NUCLEOTIDE SEQUENCE</scope>
</reference>
<accession>A0A645JLA1</accession>
<organism evidence="2">
    <name type="scientific">bioreactor metagenome</name>
    <dbReference type="NCBI Taxonomy" id="1076179"/>
    <lineage>
        <taxon>unclassified sequences</taxon>
        <taxon>metagenomes</taxon>
        <taxon>ecological metagenomes</taxon>
    </lineage>
</organism>
<evidence type="ECO:0000256" key="1">
    <source>
        <dbReference type="SAM" id="MobiDB-lite"/>
    </source>
</evidence>
<comment type="caution">
    <text evidence="2">The sequence shown here is derived from an EMBL/GenBank/DDBJ whole genome shotgun (WGS) entry which is preliminary data.</text>
</comment>
<name>A0A645JLA1_9ZZZZ</name>
<evidence type="ECO:0000313" key="2">
    <source>
        <dbReference type="EMBL" id="MPN64445.1"/>
    </source>
</evidence>